<dbReference type="NCBIfam" id="TIGR00756">
    <property type="entry name" value="PPR"/>
    <property type="match status" value="8"/>
</dbReference>
<evidence type="ECO:0000256" key="1">
    <source>
        <dbReference type="ARBA" id="ARBA00022737"/>
    </source>
</evidence>
<dbReference type="InterPro" id="IPR046960">
    <property type="entry name" value="PPR_At4g14850-like_plant"/>
</dbReference>
<organism evidence="4">
    <name type="scientific">Selaginella moellendorffii</name>
    <name type="common">Spikemoss</name>
    <dbReference type="NCBI Taxonomy" id="88036"/>
    <lineage>
        <taxon>Eukaryota</taxon>
        <taxon>Viridiplantae</taxon>
        <taxon>Streptophyta</taxon>
        <taxon>Embryophyta</taxon>
        <taxon>Tracheophyta</taxon>
        <taxon>Lycopodiopsida</taxon>
        <taxon>Selaginellales</taxon>
        <taxon>Selaginellaceae</taxon>
        <taxon>Selaginella</taxon>
    </lineage>
</organism>
<reference evidence="3 4" key="1">
    <citation type="journal article" date="2011" name="Science">
        <title>The Selaginella genome identifies genetic changes associated with the evolution of vascular plants.</title>
        <authorList>
            <person name="Banks J.A."/>
            <person name="Nishiyama T."/>
            <person name="Hasebe M."/>
            <person name="Bowman J.L."/>
            <person name="Gribskov M."/>
            <person name="dePamphilis C."/>
            <person name="Albert V.A."/>
            <person name="Aono N."/>
            <person name="Aoyama T."/>
            <person name="Ambrose B.A."/>
            <person name="Ashton N.W."/>
            <person name="Axtell M.J."/>
            <person name="Barker E."/>
            <person name="Barker M.S."/>
            <person name="Bennetzen J.L."/>
            <person name="Bonawitz N.D."/>
            <person name="Chapple C."/>
            <person name="Cheng C."/>
            <person name="Correa L.G."/>
            <person name="Dacre M."/>
            <person name="DeBarry J."/>
            <person name="Dreyer I."/>
            <person name="Elias M."/>
            <person name="Engstrom E.M."/>
            <person name="Estelle M."/>
            <person name="Feng L."/>
            <person name="Finet C."/>
            <person name="Floyd S.K."/>
            <person name="Frommer W.B."/>
            <person name="Fujita T."/>
            <person name="Gramzow L."/>
            <person name="Gutensohn M."/>
            <person name="Harholt J."/>
            <person name="Hattori M."/>
            <person name="Heyl A."/>
            <person name="Hirai T."/>
            <person name="Hiwatashi Y."/>
            <person name="Ishikawa M."/>
            <person name="Iwata M."/>
            <person name="Karol K.G."/>
            <person name="Koehler B."/>
            <person name="Kolukisaoglu U."/>
            <person name="Kubo M."/>
            <person name="Kurata T."/>
            <person name="Lalonde S."/>
            <person name="Li K."/>
            <person name="Li Y."/>
            <person name="Litt A."/>
            <person name="Lyons E."/>
            <person name="Manning G."/>
            <person name="Maruyama T."/>
            <person name="Michael T.P."/>
            <person name="Mikami K."/>
            <person name="Miyazaki S."/>
            <person name="Morinaga S."/>
            <person name="Murata T."/>
            <person name="Mueller-Roeber B."/>
            <person name="Nelson D.R."/>
            <person name="Obara M."/>
            <person name="Oguri Y."/>
            <person name="Olmstead R.G."/>
            <person name="Onodera N."/>
            <person name="Petersen B.L."/>
            <person name="Pils B."/>
            <person name="Prigge M."/>
            <person name="Rensing S.A."/>
            <person name="Riano-Pachon D.M."/>
            <person name="Roberts A.W."/>
            <person name="Sato Y."/>
            <person name="Scheller H.V."/>
            <person name="Schulz B."/>
            <person name="Schulz C."/>
            <person name="Shakirov E.V."/>
            <person name="Shibagaki N."/>
            <person name="Shinohara N."/>
            <person name="Shippen D.E."/>
            <person name="Soerensen I."/>
            <person name="Sotooka R."/>
            <person name="Sugimoto N."/>
            <person name="Sugita M."/>
            <person name="Sumikawa N."/>
            <person name="Tanurdzic M."/>
            <person name="Theissen G."/>
            <person name="Ulvskov P."/>
            <person name="Wakazuki S."/>
            <person name="Weng J.K."/>
            <person name="Willats W.W."/>
            <person name="Wipf D."/>
            <person name="Wolf P.G."/>
            <person name="Yang L."/>
            <person name="Zimmer A.D."/>
            <person name="Zhu Q."/>
            <person name="Mitros T."/>
            <person name="Hellsten U."/>
            <person name="Loque D."/>
            <person name="Otillar R."/>
            <person name="Salamov A."/>
            <person name="Schmutz J."/>
            <person name="Shapiro H."/>
            <person name="Lindquist E."/>
            <person name="Lucas S."/>
            <person name="Rokhsar D."/>
            <person name="Grigoriev I.V."/>
        </authorList>
    </citation>
    <scope>NUCLEOTIDE SEQUENCE [LARGE SCALE GENOMIC DNA]</scope>
</reference>
<dbReference type="SUPFAM" id="SSF48452">
    <property type="entry name" value="TPR-like"/>
    <property type="match status" value="2"/>
</dbReference>
<dbReference type="InterPro" id="IPR002885">
    <property type="entry name" value="PPR_rpt"/>
</dbReference>
<dbReference type="Pfam" id="PF13041">
    <property type="entry name" value="PPR_2"/>
    <property type="match status" value="6"/>
</dbReference>
<dbReference type="Gene3D" id="1.25.40.10">
    <property type="entry name" value="Tetratricopeptide repeat domain"/>
    <property type="match status" value="6"/>
</dbReference>
<dbReference type="OMA" id="YACIMEE"/>
<dbReference type="PROSITE" id="PS51375">
    <property type="entry name" value="PPR"/>
    <property type="match status" value="6"/>
</dbReference>
<accession>D8SMC9</accession>
<dbReference type="InterPro" id="IPR011990">
    <property type="entry name" value="TPR-like_helical_dom_sf"/>
</dbReference>
<dbReference type="KEGG" id="smo:SELMODRAFT_181046"/>
<dbReference type="HOGENOM" id="CLU_002706_15_6_1"/>
<evidence type="ECO:0008006" key="5">
    <source>
        <dbReference type="Google" id="ProtNLM"/>
    </source>
</evidence>
<feature type="repeat" description="PPR" evidence="2">
    <location>
        <begin position="612"/>
        <end position="646"/>
    </location>
</feature>
<feature type="repeat" description="PPR" evidence="2">
    <location>
        <begin position="211"/>
        <end position="245"/>
    </location>
</feature>
<dbReference type="FunFam" id="1.25.40.10:FF:000344">
    <property type="entry name" value="Pentatricopeptide repeat-containing protein"/>
    <property type="match status" value="1"/>
</dbReference>
<dbReference type="eggNOG" id="KOG4197">
    <property type="taxonomic scope" value="Eukaryota"/>
</dbReference>
<dbReference type="GO" id="GO:0009451">
    <property type="term" value="P:RNA modification"/>
    <property type="evidence" value="ECO:0000318"/>
    <property type="project" value="GO_Central"/>
</dbReference>
<feature type="repeat" description="PPR" evidence="2">
    <location>
        <begin position="409"/>
        <end position="443"/>
    </location>
</feature>
<dbReference type="Pfam" id="PF01535">
    <property type="entry name" value="PPR"/>
    <property type="match status" value="4"/>
</dbReference>
<sequence>MLRKASFVSRKLVFNLKKKAPVARISVSDALEQLDQRRHGYVELYDELLQQCGRLGSLAEGKLVHRHLLRTGHGRNQFLGNLLIQMYGNCGEIHLARAAFQNFASIKAVACYNQMLSAYGKNGLWNRALELYHRMCEEGPEPDKITYFIVLGSCSAVGSLREAREIHASIIEAPQIIRDNLSLQNALVNMYGKCGSVEEARKVFDGIKNRDAVSWTSMISSYANNGFCDEALDLYQQMDADGIQPDSITFTSALLACTKLVDGKAIHARIVSSNMESDFVGSALINMYARCGDVSSARQAFEKIQNKHVVCWTSLMTAYVQTCHYREALDLYGRMDHEGVHADGVTYVTALGACASLGALKEGKAIHSRVFECGFQSLVVHTALLTMYAKCGELDAARAVFNRVRQKRNVYCWTAMISAYAQAGHTQEALELYDQMVAEGTRPNEYTFSNVLAACSSSGDLEAGMKIHGHVENSELASNVAVQNALVTMYAKCGSLELAKSAFEASGRKDLVSWNAMIGAYAQHGLGREALDLYQTMTSQGVLPDEVTIASSLSACAISGSLQLGREIHSRVLKNQSFRSSLMVQTALVNMYGRCGRLETARSMFEDMGQRDVLSWTAMTSAYAQQGHADQVLDLYLEMVLHGIRPNEITFTSILVGCSHAGLLARGVECFLEMQSEHEVVPIREHFLCMVDLLGRSGRLRDAEALVESMPYQPDSVAWLTVLGSCKTHSDADTAKRAARRVKELDPENTSLYSLLSSIFTAAGLPQEALEVQLSMKEMGLKKPPGQSLIEK</sequence>
<dbReference type="FunFam" id="1.25.40.10:FF:000090">
    <property type="entry name" value="Pentatricopeptide repeat-containing protein, chloroplastic"/>
    <property type="match status" value="1"/>
</dbReference>
<dbReference type="FunCoup" id="D8SMC9">
    <property type="interactions" value="95"/>
</dbReference>
<feature type="repeat" description="PPR" evidence="2">
    <location>
        <begin position="108"/>
        <end position="142"/>
    </location>
</feature>
<dbReference type="EMBL" id="GL377627">
    <property type="protein sequence ID" value="EFJ14576.1"/>
    <property type="molecule type" value="Genomic_DNA"/>
</dbReference>
<feature type="repeat" description="PPR" evidence="2">
    <location>
        <begin position="510"/>
        <end position="544"/>
    </location>
</feature>
<dbReference type="PANTHER" id="PTHR47926:SF533">
    <property type="entry name" value="DYW DOMAIN-CONTAINING PROTEIN"/>
    <property type="match status" value="1"/>
</dbReference>
<dbReference type="Gramene" id="EFJ14576">
    <property type="protein sequence ID" value="EFJ14576"/>
    <property type="gene ID" value="SELMODRAFT_181046"/>
</dbReference>
<gene>
    <name evidence="3" type="ORF">SELMODRAFT_181046</name>
</gene>
<keyword evidence="1" id="KW-0677">Repeat</keyword>
<evidence type="ECO:0000313" key="4">
    <source>
        <dbReference type="Proteomes" id="UP000001514"/>
    </source>
</evidence>
<dbReference type="InterPro" id="IPR046848">
    <property type="entry name" value="E_motif"/>
</dbReference>
<dbReference type="InParanoid" id="D8SMC9"/>
<dbReference type="FunFam" id="1.25.40.10:FF:000031">
    <property type="entry name" value="Pentatricopeptide repeat-containing protein mitochondrial"/>
    <property type="match status" value="2"/>
</dbReference>
<proteinExistence type="predicted"/>
<dbReference type="Pfam" id="PF20431">
    <property type="entry name" value="E_motif"/>
    <property type="match status" value="1"/>
</dbReference>
<dbReference type="Proteomes" id="UP000001514">
    <property type="component" value="Unassembled WGS sequence"/>
</dbReference>
<evidence type="ECO:0000256" key="2">
    <source>
        <dbReference type="PROSITE-ProRule" id="PRU00708"/>
    </source>
</evidence>
<name>D8SMC9_SELML</name>
<dbReference type="GO" id="GO:0003729">
    <property type="term" value="F:mRNA binding"/>
    <property type="evidence" value="ECO:0007669"/>
    <property type="project" value="UniProtKB-ARBA"/>
</dbReference>
<dbReference type="FunFam" id="1.25.40.10:FF:000073">
    <property type="entry name" value="Pentatricopeptide repeat-containing protein chloroplastic"/>
    <property type="match status" value="1"/>
</dbReference>
<dbReference type="PANTHER" id="PTHR47926">
    <property type="entry name" value="PENTATRICOPEPTIDE REPEAT-CONTAINING PROTEIN"/>
    <property type="match status" value="1"/>
</dbReference>
<evidence type="ECO:0000313" key="3">
    <source>
        <dbReference type="EMBL" id="EFJ14576.1"/>
    </source>
</evidence>
<keyword evidence="4" id="KW-1185">Reference proteome</keyword>
<feature type="repeat" description="PPR" evidence="2">
    <location>
        <begin position="308"/>
        <end position="342"/>
    </location>
</feature>
<dbReference type="OrthoDB" id="185373at2759"/>
<dbReference type="AlphaFoldDB" id="D8SMC9"/>
<protein>
    <recommendedName>
        <fullName evidence="5">Pentacotripeptide-repeat region of PRORP domain-containing protein</fullName>
    </recommendedName>
</protein>